<dbReference type="NCBIfam" id="TIGR03710">
    <property type="entry name" value="OAFO_sf"/>
    <property type="match status" value="1"/>
</dbReference>
<sequence length="556" mass="61075">MYNLLIGGEAGQGIETTTAILEKLLKRSGYSVFTSRDFMSRVRGGHNFSLIRFGTEVIQSHSEKLDGIIALTDDTIELHQDKLNDNGFILCDSGLTTTDSRAIKINMNEMAKNLGNARAAGSIAVGVILKLFGENLDFVQDVILTFVKEQYLEINLKAVEEGYKSVEKRFPHLQGKYSDWMILSGSKAMALGAIAAGLRFYSAYPMSPSTAVMEYLASKGDETGIVVEQAEDEIAAINMAIGASYAGARAMTGTSGGGFCLMVEALGLSGIAEIPLVVVDVQRPGPATGLPTRTEQSDLKFVISASQGEFPRMVIAIRNHEDAFYQTIRAFHLAEKYQIPVIILSDQYLGDASATVKPFKIDGIEVAAPATSHEGNEEYLRYKYTEDGISPRLLPGKTNNFVSIDSDEHDERGWITESSEVRNKMMAKRMKKLENLKKELQEPEFIGTDSFETLLVGWGSTYGPIVEAVKILNEKSKNQYAALVFGDVYPLPQKLLKEKADKAQQIINVEQNATGQLADLIREQTGITCTGSILKYDGRQISGEEIAERIQKEDLT</sequence>
<dbReference type="EMBL" id="FOJI01000005">
    <property type="protein sequence ID" value="SEW14254.1"/>
    <property type="molecule type" value="Genomic_DNA"/>
</dbReference>
<dbReference type="InterPro" id="IPR002880">
    <property type="entry name" value="Pyrv_Fd/Flavodoxin_OxRdtase_N"/>
</dbReference>
<dbReference type="InterPro" id="IPR009014">
    <property type="entry name" value="Transketo_C/PFOR_II"/>
</dbReference>
<evidence type="ECO:0000313" key="4">
    <source>
        <dbReference type="EMBL" id="SEW14254.1"/>
    </source>
</evidence>
<dbReference type="AlphaFoldDB" id="A0A1I0PIE5"/>
<proteinExistence type="predicted"/>
<gene>
    <name evidence="4" type="ORF">SAMN05421659_105116</name>
</gene>
<keyword evidence="1" id="KW-0560">Oxidoreductase</keyword>
<dbReference type="Pfam" id="PF01855">
    <property type="entry name" value="POR_N"/>
    <property type="match status" value="1"/>
</dbReference>
<dbReference type="InterPro" id="IPR050722">
    <property type="entry name" value="Pyruvate:ferred/Flavod_OxRd"/>
</dbReference>
<protein>
    <submittedName>
        <fullName evidence="4">2-oxoglutarate ferredoxin oxidoreductase subunit alpha</fullName>
    </submittedName>
</protein>
<feature type="domain" description="Pyruvate flavodoxin/ferredoxin oxidoreductase pyrimidine binding" evidence="3">
    <location>
        <begin position="192"/>
        <end position="427"/>
    </location>
</feature>
<dbReference type="Gene3D" id="3.40.50.970">
    <property type="match status" value="1"/>
</dbReference>
<accession>A0A1I0PIE5</accession>
<name>A0A1I0PIE5_9FIRM</name>
<evidence type="ECO:0000259" key="2">
    <source>
        <dbReference type="Pfam" id="PF01558"/>
    </source>
</evidence>
<dbReference type="Pfam" id="PF01558">
    <property type="entry name" value="POR"/>
    <property type="match status" value="1"/>
</dbReference>
<dbReference type="SUPFAM" id="SSF52922">
    <property type="entry name" value="TK C-terminal domain-like"/>
    <property type="match status" value="1"/>
</dbReference>
<dbReference type="GO" id="GO:0006979">
    <property type="term" value="P:response to oxidative stress"/>
    <property type="evidence" value="ECO:0007669"/>
    <property type="project" value="TreeGrafter"/>
</dbReference>
<evidence type="ECO:0000259" key="3">
    <source>
        <dbReference type="Pfam" id="PF01855"/>
    </source>
</evidence>
<dbReference type="InterPro" id="IPR002869">
    <property type="entry name" value="Pyrv_flavodox_OxRed_cen"/>
</dbReference>
<dbReference type="OrthoDB" id="9794954at2"/>
<dbReference type="InterPro" id="IPR019752">
    <property type="entry name" value="Pyrv/ketoisovalerate_OxRed_cat"/>
</dbReference>
<dbReference type="SUPFAM" id="SSF53323">
    <property type="entry name" value="Pyruvate-ferredoxin oxidoreductase, PFOR, domain III"/>
    <property type="match status" value="1"/>
</dbReference>
<dbReference type="SUPFAM" id="SSF52518">
    <property type="entry name" value="Thiamin diphosphate-binding fold (THDP-binding)"/>
    <property type="match status" value="1"/>
</dbReference>
<dbReference type="RefSeq" id="WP_092452541.1">
    <property type="nucleotide sequence ID" value="NZ_FOJI01000005.1"/>
</dbReference>
<feature type="domain" description="Pyruvate/ketoisovalerate oxidoreductase catalytic" evidence="2">
    <location>
        <begin position="10"/>
        <end position="163"/>
    </location>
</feature>
<reference evidence="4 5" key="1">
    <citation type="submission" date="2016-10" db="EMBL/GenBank/DDBJ databases">
        <authorList>
            <person name="de Groot N.N."/>
        </authorList>
    </citation>
    <scope>NUCLEOTIDE SEQUENCE [LARGE SCALE GENOMIC DNA]</scope>
    <source>
        <strain evidence="4 5">DSM 9179</strain>
    </source>
</reference>
<evidence type="ECO:0000313" key="5">
    <source>
        <dbReference type="Proteomes" id="UP000199701"/>
    </source>
</evidence>
<evidence type="ECO:0000256" key="1">
    <source>
        <dbReference type="ARBA" id="ARBA00023002"/>
    </source>
</evidence>
<dbReference type="FunFam" id="3.40.50.970:FF:000022">
    <property type="entry name" value="2-oxoglutarate ferredoxin oxidoreductase alpha subunit"/>
    <property type="match status" value="1"/>
</dbReference>
<keyword evidence="5" id="KW-1185">Reference proteome</keyword>
<dbReference type="InterPro" id="IPR029061">
    <property type="entry name" value="THDP-binding"/>
</dbReference>
<dbReference type="PANTHER" id="PTHR32154:SF20">
    <property type="entry name" value="2-OXOGLUTARATE OXIDOREDUCTASE SUBUNIT KORA"/>
    <property type="match status" value="1"/>
</dbReference>
<dbReference type="InterPro" id="IPR022367">
    <property type="entry name" value="2-oxoacid/accept_OxRdtase_asu"/>
</dbReference>
<dbReference type="CDD" id="cd07034">
    <property type="entry name" value="TPP_PYR_PFOR_IOR-alpha_like"/>
    <property type="match status" value="1"/>
</dbReference>
<dbReference type="GO" id="GO:0016903">
    <property type="term" value="F:oxidoreductase activity, acting on the aldehyde or oxo group of donors"/>
    <property type="evidence" value="ECO:0007669"/>
    <property type="project" value="InterPro"/>
</dbReference>
<dbReference type="PANTHER" id="PTHR32154">
    <property type="entry name" value="PYRUVATE-FLAVODOXIN OXIDOREDUCTASE-RELATED"/>
    <property type="match status" value="1"/>
</dbReference>
<dbReference type="Gene3D" id="3.40.920.10">
    <property type="entry name" value="Pyruvate-ferredoxin oxidoreductase, PFOR, domain III"/>
    <property type="match status" value="1"/>
</dbReference>
<dbReference type="Gene3D" id="3.40.50.920">
    <property type="match status" value="1"/>
</dbReference>
<organism evidence="4 5">
    <name type="scientific">[Clostridium] fimetarium</name>
    <dbReference type="NCBI Taxonomy" id="99656"/>
    <lineage>
        <taxon>Bacteria</taxon>
        <taxon>Bacillati</taxon>
        <taxon>Bacillota</taxon>
        <taxon>Clostridia</taxon>
        <taxon>Lachnospirales</taxon>
        <taxon>Lachnospiraceae</taxon>
    </lineage>
</organism>
<dbReference type="STRING" id="99656.SAMN05421659_105116"/>
<dbReference type="Proteomes" id="UP000199701">
    <property type="component" value="Unassembled WGS sequence"/>
</dbReference>